<organism evidence="2 3">
    <name type="scientific">Zymobacter palmae</name>
    <dbReference type="NCBI Taxonomy" id="33074"/>
    <lineage>
        <taxon>Bacteria</taxon>
        <taxon>Pseudomonadati</taxon>
        <taxon>Pseudomonadota</taxon>
        <taxon>Gammaproteobacteria</taxon>
        <taxon>Oceanospirillales</taxon>
        <taxon>Halomonadaceae</taxon>
        <taxon>Zymobacter group</taxon>
        <taxon>Zymobacter</taxon>
    </lineage>
</organism>
<evidence type="ECO:0000313" key="3">
    <source>
        <dbReference type="Proteomes" id="UP000267342"/>
    </source>
</evidence>
<dbReference type="STRING" id="1123510.GCA_000620025_00128"/>
<dbReference type="GO" id="GO:0016747">
    <property type="term" value="F:acyltransferase activity, transferring groups other than amino-acyl groups"/>
    <property type="evidence" value="ECO:0007669"/>
    <property type="project" value="InterPro"/>
</dbReference>
<dbReference type="SUPFAM" id="SSF55729">
    <property type="entry name" value="Acyl-CoA N-acyltransferases (Nat)"/>
    <property type="match status" value="1"/>
</dbReference>
<evidence type="ECO:0000313" key="2">
    <source>
        <dbReference type="EMBL" id="BBG28837.1"/>
    </source>
</evidence>
<dbReference type="PROSITE" id="PS51186">
    <property type="entry name" value="GNAT"/>
    <property type="match status" value="1"/>
</dbReference>
<dbReference type="KEGG" id="zpl:ZBT109_0037"/>
<dbReference type="EMBL" id="AP018933">
    <property type="protein sequence ID" value="BBG28837.1"/>
    <property type="molecule type" value="Genomic_DNA"/>
</dbReference>
<sequence>MLNRHEPMTLETKRLTLRQWTTPDIAAFNTMSANPEVMRYFPAILTQEQSTQLALSLQGDIAKQGWGLWAVALKETGEFIGFTGLRHQTGDIPLSPFIEIAWRLDERFWHQGYASEAAKAALSFAFRELDAPTVLAFTTCTNAPSIALMQRIGMRKLNQDFKHPLLDRNHPLADHVLYIIDREEWQPSGDI</sequence>
<dbReference type="Gene3D" id="3.40.630.30">
    <property type="match status" value="1"/>
</dbReference>
<dbReference type="InterPro" id="IPR016181">
    <property type="entry name" value="Acyl_CoA_acyltransferase"/>
</dbReference>
<evidence type="ECO:0000259" key="1">
    <source>
        <dbReference type="PROSITE" id="PS51186"/>
    </source>
</evidence>
<dbReference type="AlphaFoldDB" id="A0A348HB35"/>
<proteinExistence type="predicted"/>
<dbReference type="Proteomes" id="UP000267342">
    <property type="component" value="Chromosome"/>
</dbReference>
<keyword evidence="3" id="KW-1185">Reference proteome</keyword>
<protein>
    <submittedName>
        <fullName evidence="2">Acetyltransferases, including N-acetylases</fullName>
    </submittedName>
</protein>
<dbReference type="InterPro" id="IPR051531">
    <property type="entry name" value="N-acetyltransferase"/>
</dbReference>
<reference evidence="2 3" key="1">
    <citation type="submission" date="2018-09" db="EMBL/GenBank/DDBJ databases">
        <title>Zymobacter palmae IAM14233 (=T109) whole genome analysis.</title>
        <authorList>
            <person name="Yanase H."/>
        </authorList>
    </citation>
    <scope>NUCLEOTIDE SEQUENCE [LARGE SCALE GENOMIC DNA]</scope>
    <source>
        <strain evidence="2 3">IAM14233</strain>
    </source>
</reference>
<gene>
    <name evidence="2" type="ORF">ZBT109_0037</name>
</gene>
<dbReference type="InterPro" id="IPR000182">
    <property type="entry name" value="GNAT_dom"/>
</dbReference>
<name>A0A348HB35_9GAMM</name>
<dbReference type="Pfam" id="PF13302">
    <property type="entry name" value="Acetyltransf_3"/>
    <property type="match status" value="1"/>
</dbReference>
<accession>A0A348HB35</accession>
<dbReference type="RefSeq" id="WP_197714355.1">
    <property type="nucleotide sequence ID" value="NZ_AP018933.1"/>
</dbReference>
<keyword evidence="2" id="KW-0808">Transferase</keyword>
<dbReference type="PANTHER" id="PTHR43792:SF1">
    <property type="entry name" value="N-ACETYLTRANSFERASE DOMAIN-CONTAINING PROTEIN"/>
    <property type="match status" value="1"/>
</dbReference>
<dbReference type="PANTHER" id="PTHR43792">
    <property type="entry name" value="GNAT FAMILY, PUTATIVE (AFU_ORTHOLOGUE AFUA_3G00765)-RELATED-RELATED"/>
    <property type="match status" value="1"/>
</dbReference>
<feature type="domain" description="N-acetyltransferase" evidence="1">
    <location>
        <begin position="28"/>
        <end position="183"/>
    </location>
</feature>